<dbReference type="Pfam" id="PF06985">
    <property type="entry name" value="HET"/>
    <property type="match status" value="1"/>
</dbReference>
<dbReference type="InterPro" id="IPR010730">
    <property type="entry name" value="HET"/>
</dbReference>
<name>A0A0C3CHT6_OIDMZ</name>
<dbReference type="PANTHER" id="PTHR33112:SF1">
    <property type="entry name" value="HETEROKARYON INCOMPATIBILITY DOMAIN-CONTAINING PROTEIN"/>
    <property type="match status" value="1"/>
</dbReference>
<evidence type="ECO:0000313" key="3">
    <source>
        <dbReference type="EMBL" id="KIM98553.1"/>
    </source>
</evidence>
<feature type="region of interest" description="Disordered" evidence="1">
    <location>
        <begin position="716"/>
        <end position="769"/>
    </location>
</feature>
<dbReference type="OrthoDB" id="5428863at2759"/>
<sequence length="939" mass="106971">MPSQRNEDSTNQMDAHPGLSQSSYPDVGFGGSAEDQPRSCWSNSFELQTLGQDPFRVSQFNEILSADNDANPKSGNDFMDLDWDYNTQQSVQDLIQGVRNDDIIPMPMPPNPASALMPDLLLPAPPNDRFACIACKQTFKRDPDRIRHENSIHFKRAYLCPVVGCAKARGKGYSRPDKTCSAGESPLNYIMNDCVYCSKISAALLRQPRELKLYGEREDGDLGSWEEYTQQKSCATCQFIVRCLDGTNGTVGQRQFGPGCRLCIYLTSFGFWITNSCPHIHGFLAILPQKLDLDPINEYFIPVDHLAISITLLRTWAEYCDSNHRGHCHSLAPPDLVEVASTLIFVDVELSCLVYAGGSAQYLALSYVWGQISPTLELKAETASRLFQVGSLAHSEFKELLPNTIGDAMCITKRLGVRYLWVDRLCIVQDNYENKMEQLGNMASIYANSYFTIIALDGNDANYGLRGLTNTSELPRYEQKLIEFPGPIEVLVGRKTENYKKPWHKRGWTFQERVISPRCVVFQEGSVFWSCRRSKWLEEVAAEPEGVPEDRCSQPESFHTRTNYELKNDPWPNVPRYWNLVETYTQRHLTFETDALRAFSAIIDVQSRIFPGGFLWGIPAFYFDMSLLWQSSGPLERRPSFPSWSWLGWKGEIDQRHIQWYCEPRCGTYNSHWNCELQPTNTWYILNSQGVPIQIDNSWYSYYAIRNDSSIPLPPGWSVVETDTDSDGSRGADGNGESDNNGEGDKDGGDEKKGVYNQLEEEEPGPKKRFYYKNLGDTAFRYPMPISQSHLKPTSETWSPFLSFSTGRNLYLLGDSFNPIPGFHRPHRLFMNLEDLDGSWVGIVESNFADEACALTMKGLECETIAMSTGVERRRKPPNSNHFLEMELCDAIKFLQTYEYYNVLWIERQNGIAYRIAIGRVWKEAWDRKRAETVNIILG</sequence>
<accession>A0A0C3CHT6</accession>
<dbReference type="EMBL" id="KN832880">
    <property type="protein sequence ID" value="KIM98553.1"/>
    <property type="molecule type" value="Genomic_DNA"/>
</dbReference>
<dbReference type="PANTHER" id="PTHR33112">
    <property type="entry name" value="DOMAIN PROTEIN, PUTATIVE-RELATED"/>
    <property type="match status" value="1"/>
</dbReference>
<gene>
    <name evidence="3" type="ORF">OIDMADRAFT_56899</name>
</gene>
<feature type="region of interest" description="Disordered" evidence="1">
    <location>
        <begin position="1"/>
        <end position="38"/>
    </location>
</feature>
<evidence type="ECO:0000256" key="1">
    <source>
        <dbReference type="SAM" id="MobiDB-lite"/>
    </source>
</evidence>
<feature type="compositionally biased region" description="Polar residues" evidence="1">
    <location>
        <begin position="9"/>
        <end position="24"/>
    </location>
</feature>
<dbReference type="AlphaFoldDB" id="A0A0C3CHT6"/>
<dbReference type="STRING" id="913774.A0A0C3CHT6"/>
<evidence type="ECO:0000313" key="4">
    <source>
        <dbReference type="Proteomes" id="UP000054321"/>
    </source>
</evidence>
<organism evidence="3 4">
    <name type="scientific">Oidiodendron maius (strain Zn)</name>
    <dbReference type="NCBI Taxonomy" id="913774"/>
    <lineage>
        <taxon>Eukaryota</taxon>
        <taxon>Fungi</taxon>
        <taxon>Dikarya</taxon>
        <taxon>Ascomycota</taxon>
        <taxon>Pezizomycotina</taxon>
        <taxon>Leotiomycetes</taxon>
        <taxon>Leotiomycetes incertae sedis</taxon>
        <taxon>Myxotrichaceae</taxon>
        <taxon>Oidiodendron</taxon>
    </lineage>
</organism>
<feature type="compositionally biased region" description="Basic and acidic residues" evidence="1">
    <location>
        <begin position="743"/>
        <end position="754"/>
    </location>
</feature>
<dbReference type="PROSITE" id="PS00028">
    <property type="entry name" value="ZINC_FINGER_C2H2_1"/>
    <property type="match status" value="1"/>
</dbReference>
<keyword evidence="4" id="KW-1185">Reference proteome</keyword>
<reference evidence="3 4" key="1">
    <citation type="submission" date="2014-04" db="EMBL/GenBank/DDBJ databases">
        <authorList>
            <consortium name="DOE Joint Genome Institute"/>
            <person name="Kuo A."/>
            <person name="Martino E."/>
            <person name="Perotto S."/>
            <person name="Kohler A."/>
            <person name="Nagy L.G."/>
            <person name="Floudas D."/>
            <person name="Copeland A."/>
            <person name="Barry K.W."/>
            <person name="Cichocki N."/>
            <person name="Veneault-Fourrey C."/>
            <person name="LaButti K."/>
            <person name="Lindquist E.A."/>
            <person name="Lipzen A."/>
            <person name="Lundell T."/>
            <person name="Morin E."/>
            <person name="Murat C."/>
            <person name="Sun H."/>
            <person name="Tunlid A."/>
            <person name="Henrissat B."/>
            <person name="Grigoriev I.V."/>
            <person name="Hibbett D.S."/>
            <person name="Martin F."/>
            <person name="Nordberg H.P."/>
            <person name="Cantor M.N."/>
            <person name="Hua S.X."/>
        </authorList>
    </citation>
    <scope>NUCLEOTIDE SEQUENCE [LARGE SCALE GENOMIC DNA]</scope>
    <source>
        <strain evidence="3 4">Zn</strain>
    </source>
</reference>
<evidence type="ECO:0000259" key="2">
    <source>
        <dbReference type="PROSITE" id="PS00028"/>
    </source>
</evidence>
<feature type="domain" description="C2H2-type" evidence="2">
    <location>
        <begin position="132"/>
        <end position="153"/>
    </location>
</feature>
<dbReference type="InterPro" id="IPR013087">
    <property type="entry name" value="Znf_C2H2_type"/>
</dbReference>
<dbReference type="HOGENOM" id="CLU_003953_2_2_1"/>
<dbReference type="Proteomes" id="UP000054321">
    <property type="component" value="Unassembled WGS sequence"/>
</dbReference>
<dbReference type="InParanoid" id="A0A0C3CHT6"/>
<reference evidence="4" key="2">
    <citation type="submission" date="2015-01" db="EMBL/GenBank/DDBJ databases">
        <title>Evolutionary Origins and Diversification of the Mycorrhizal Mutualists.</title>
        <authorList>
            <consortium name="DOE Joint Genome Institute"/>
            <consortium name="Mycorrhizal Genomics Consortium"/>
            <person name="Kohler A."/>
            <person name="Kuo A."/>
            <person name="Nagy L.G."/>
            <person name="Floudas D."/>
            <person name="Copeland A."/>
            <person name="Barry K.W."/>
            <person name="Cichocki N."/>
            <person name="Veneault-Fourrey C."/>
            <person name="LaButti K."/>
            <person name="Lindquist E.A."/>
            <person name="Lipzen A."/>
            <person name="Lundell T."/>
            <person name="Morin E."/>
            <person name="Murat C."/>
            <person name="Riley R."/>
            <person name="Ohm R."/>
            <person name="Sun H."/>
            <person name="Tunlid A."/>
            <person name="Henrissat B."/>
            <person name="Grigoriev I.V."/>
            <person name="Hibbett D.S."/>
            <person name="Martin F."/>
        </authorList>
    </citation>
    <scope>NUCLEOTIDE SEQUENCE [LARGE SCALE GENOMIC DNA]</scope>
    <source>
        <strain evidence="4">Zn</strain>
    </source>
</reference>
<proteinExistence type="predicted"/>
<protein>
    <recommendedName>
        <fullName evidence="2">C2H2-type domain-containing protein</fullName>
    </recommendedName>
</protein>